<keyword evidence="2" id="KW-0285">Flavoprotein</keyword>
<feature type="domain" description="Glucose-methanol-choline oxidoreductase N-terminal" evidence="6">
    <location>
        <begin position="125"/>
        <end position="325"/>
    </location>
</feature>
<dbReference type="InterPro" id="IPR000172">
    <property type="entry name" value="GMC_OxRdtase_N"/>
</dbReference>
<dbReference type="InterPro" id="IPR036188">
    <property type="entry name" value="FAD/NAD-bd_sf"/>
</dbReference>
<evidence type="ECO:0000313" key="9">
    <source>
        <dbReference type="Proteomes" id="UP001612915"/>
    </source>
</evidence>
<evidence type="ECO:0000256" key="3">
    <source>
        <dbReference type="ARBA" id="ARBA00022827"/>
    </source>
</evidence>
<proteinExistence type="inferred from homology"/>
<comment type="caution">
    <text evidence="8">The sequence shown here is derived from an EMBL/GenBank/DDBJ whole genome shotgun (WGS) entry which is preliminary data.</text>
</comment>
<feature type="domain" description="Glucose-methanol-choline oxidoreductase C-terminal" evidence="7">
    <location>
        <begin position="429"/>
        <end position="547"/>
    </location>
</feature>
<name>A0ABW8AQ73_9ACTN</name>
<evidence type="ECO:0000256" key="1">
    <source>
        <dbReference type="ARBA" id="ARBA00010790"/>
    </source>
</evidence>
<organism evidence="8 9">
    <name type="scientific">Spongisporangium articulatum</name>
    <dbReference type="NCBI Taxonomy" id="3362603"/>
    <lineage>
        <taxon>Bacteria</taxon>
        <taxon>Bacillati</taxon>
        <taxon>Actinomycetota</taxon>
        <taxon>Actinomycetes</taxon>
        <taxon>Kineosporiales</taxon>
        <taxon>Kineosporiaceae</taxon>
        <taxon>Spongisporangium</taxon>
    </lineage>
</organism>
<evidence type="ECO:0000256" key="5">
    <source>
        <dbReference type="SAM" id="MobiDB-lite"/>
    </source>
</evidence>
<dbReference type="PANTHER" id="PTHR46056">
    <property type="entry name" value="LONG-CHAIN-ALCOHOL OXIDASE"/>
    <property type="match status" value="1"/>
</dbReference>
<feature type="compositionally biased region" description="Basic residues" evidence="5">
    <location>
        <begin position="450"/>
        <end position="461"/>
    </location>
</feature>
<dbReference type="PANTHER" id="PTHR46056:SF12">
    <property type="entry name" value="LONG-CHAIN-ALCOHOL OXIDASE"/>
    <property type="match status" value="1"/>
</dbReference>
<dbReference type="EMBL" id="JBITLV010000005">
    <property type="protein sequence ID" value="MFI7588524.1"/>
    <property type="molecule type" value="Genomic_DNA"/>
</dbReference>
<keyword evidence="9" id="KW-1185">Reference proteome</keyword>
<sequence>MRDVVIVGCGGGGPVVATELARWGLDVLVLEAGPRFADPRRDWSRLENDANNPLTGYFRAGPGDRSKPAWSRDLPEDMFVWQVAGVGGTTLHYYGNCPRAARGVFAGYDGPDAGEYDTTHRFPFTMAQLRPYYRWVEATLPVQTAAMGTKEERFLRAAAATGLPVCDTKEPTEASFRPQENCILQPGGTAGLAPDPSFPQASGCTFCGHCLQGCSAPRGAPRNLTAKRSTDNSYVPMMLTADVWAPGGRPAELVTGATVVRVHTEGRDAATRATGVTYEDAGGARHRVDAKVVVLAAGAVETPRLWLDSGLPNPNGWVGRGLTDHHLDWVHGIFDDYTGSSKGASSSARIDFPGYGGIENTGLPPAFEAFSATYSDHGTHGVYTNGSPAGDAGADAVGRLVGAQLLESVSNIDRVLNCLVITDDDVEAENRVQLSPAMPHDPKGTPPRITVKHRQRSARTRRNREFLARKAVELLRAAGARKVYRADWPPLLLHIHSSMRMGHDPSDSVLDEWSESRFVTGLFVADNSALPNSLGGANPTLTTQALATRAAERIMTRYFGGDPWVRNGTPTVSTDPRITDAVLARNL</sequence>
<dbReference type="Gene3D" id="3.50.50.60">
    <property type="entry name" value="FAD/NAD(P)-binding domain"/>
    <property type="match status" value="2"/>
</dbReference>
<evidence type="ECO:0000256" key="4">
    <source>
        <dbReference type="ARBA" id="ARBA00023002"/>
    </source>
</evidence>
<gene>
    <name evidence="8" type="ORF">ACIB24_15750</name>
</gene>
<dbReference type="SUPFAM" id="SSF51905">
    <property type="entry name" value="FAD/NAD(P)-binding domain"/>
    <property type="match status" value="1"/>
</dbReference>
<comment type="similarity">
    <text evidence="1">Belongs to the GMC oxidoreductase family.</text>
</comment>
<evidence type="ECO:0000313" key="8">
    <source>
        <dbReference type="EMBL" id="MFI7588524.1"/>
    </source>
</evidence>
<reference evidence="8 9" key="1">
    <citation type="submission" date="2024-10" db="EMBL/GenBank/DDBJ databases">
        <title>The Natural Products Discovery Center: Release of the First 8490 Sequenced Strains for Exploring Actinobacteria Biosynthetic Diversity.</title>
        <authorList>
            <person name="Kalkreuter E."/>
            <person name="Kautsar S.A."/>
            <person name="Yang D."/>
            <person name="Bader C.D."/>
            <person name="Teijaro C.N."/>
            <person name="Fluegel L."/>
            <person name="Davis C.M."/>
            <person name="Simpson J.R."/>
            <person name="Lauterbach L."/>
            <person name="Steele A.D."/>
            <person name="Gui C."/>
            <person name="Meng S."/>
            <person name="Li G."/>
            <person name="Viehrig K."/>
            <person name="Ye F."/>
            <person name="Su P."/>
            <person name="Kiefer A.F."/>
            <person name="Nichols A."/>
            <person name="Cepeda A.J."/>
            <person name="Yan W."/>
            <person name="Fan B."/>
            <person name="Jiang Y."/>
            <person name="Adhikari A."/>
            <person name="Zheng C.-J."/>
            <person name="Schuster L."/>
            <person name="Cowan T.M."/>
            <person name="Smanski M.J."/>
            <person name="Chevrette M.G."/>
            <person name="De Carvalho L.P.S."/>
            <person name="Shen B."/>
        </authorList>
    </citation>
    <scope>NUCLEOTIDE SEQUENCE [LARGE SCALE GENOMIC DNA]</scope>
    <source>
        <strain evidence="8 9">NPDC049639</strain>
    </source>
</reference>
<accession>A0ABW8AQ73</accession>
<evidence type="ECO:0000256" key="2">
    <source>
        <dbReference type="ARBA" id="ARBA00022630"/>
    </source>
</evidence>
<dbReference type="RefSeq" id="WP_398282315.1">
    <property type="nucleotide sequence ID" value="NZ_JBITLV010000005.1"/>
</dbReference>
<dbReference type="Pfam" id="PF00732">
    <property type="entry name" value="GMC_oxred_N"/>
    <property type="match status" value="1"/>
</dbReference>
<dbReference type="InterPro" id="IPR007867">
    <property type="entry name" value="GMC_OxRtase_C"/>
</dbReference>
<dbReference type="Proteomes" id="UP001612915">
    <property type="component" value="Unassembled WGS sequence"/>
</dbReference>
<keyword evidence="4" id="KW-0560">Oxidoreductase</keyword>
<feature type="region of interest" description="Disordered" evidence="5">
    <location>
        <begin position="435"/>
        <end position="461"/>
    </location>
</feature>
<dbReference type="Pfam" id="PF05199">
    <property type="entry name" value="GMC_oxred_C"/>
    <property type="match status" value="1"/>
</dbReference>
<evidence type="ECO:0000259" key="6">
    <source>
        <dbReference type="Pfam" id="PF00732"/>
    </source>
</evidence>
<evidence type="ECO:0000259" key="7">
    <source>
        <dbReference type="Pfam" id="PF05199"/>
    </source>
</evidence>
<keyword evidence="3" id="KW-0274">FAD</keyword>
<protein>
    <submittedName>
        <fullName evidence="8">GMC family oxidoreductase N-terminal domain-containing protein</fullName>
    </submittedName>
</protein>